<dbReference type="EMBL" id="JACHMJ010000001">
    <property type="protein sequence ID" value="MBB5843429.1"/>
    <property type="molecule type" value="Genomic_DNA"/>
</dbReference>
<name>A0A841APU9_9MICO</name>
<evidence type="ECO:0000313" key="4">
    <source>
        <dbReference type="Proteomes" id="UP000536685"/>
    </source>
</evidence>
<dbReference type="PROSITE" id="PS51257">
    <property type="entry name" value="PROKAR_LIPOPROTEIN"/>
    <property type="match status" value="1"/>
</dbReference>
<keyword evidence="4" id="KW-1185">Reference proteome</keyword>
<dbReference type="InterPro" id="IPR019554">
    <property type="entry name" value="Soluble_ligand-bd"/>
</dbReference>
<dbReference type="GO" id="GO:0003677">
    <property type="term" value="F:DNA binding"/>
    <property type="evidence" value="ECO:0007669"/>
    <property type="project" value="InterPro"/>
</dbReference>
<dbReference type="GO" id="GO:0006281">
    <property type="term" value="P:DNA repair"/>
    <property type="evidence" value="ECO:0007669"/>
    <property type="project" value="InterPro"/>
</dbReference>
<keyword evidence="1" id="KW-0812">Transmembrane</keyword>
<dbReference type="InterPro" id="IPR051675">
    <property type="entry name" value="Endo/Exo/Phosphatase_dom_1"/>
</dbReference>
<dbReference type="AlphaFoldDB" id="A0A841APU9"/>
<dbReference type="GO" id="GO:0015627">
    <property type="term" value="C:type II protein secretion system complex"/>
    <property type="evidence" value="ECO:0007669"/>
    <property type="project" value="TreeGrafter"/>
</dbReference>
<dbReference type="Pfam" id="PF12836">
    <property type="entry name" value="HHH_3"/>
    <property type="match status" value="1"/>
</dbReference>
<dbReference type="RefSeq" id="WP_184236143.1">
    <property type="nucleotide sequence ID" value="NZ_JACHMJ010000001.1"/>
</dbReference>
<dbReference type="SMART" id="SM00278">
    <property type="entry name" value="HhH1"/>
    <property type="match status" value="2"/>
</dbReference>
<reference evidence="3 4" key="1">
    <citation type="submission" date="2020-08" db="EMBL/GenBank/DDBJ databases">
        <title>Sequencing the genomes of 1000 actinobacteria strains.</title>
        <authorList>
            <person name="Klenk H.-P."/>
        </authorList>
    </citation>
    <scope>NUCLEOTIDE SEQUENCE [LARGE SCALE GENOMIC DNA]</scope>
    <source>
        <strain evidence="3 4">DSM 105784</strain>
    </source>
</reference>
<dbReference type="InterPro" id="IPR010994">
    <property type="entry name" value="RuvA_2-like"/>
</dbReference>
<dbReference type="SUPFAM" id="SSF47781">
    <property type="entry name" value="RuvA domain 2-like"/>
    <property type="match status" value="1"/>
</dbReference>
<dbReference type="InterPro" id="IPR004509">
    <property type="entry name" value="Competence_ComEA_HhH"/>
</dbReference>
<evidence type="ECO:0000256" key="1">
    <source>
        <dbReference type="SAM" id="Phobius"/>
    </source>
</evidence>
<organism evidence="3 4">
    <name type="scientific">Conyzicola lurida</name>
    <dbReference type="NCBI Taxonomy" id="1172621"/>
    <lineage>
        <taxon>Bacteria</taxon>
        <taxon>Bacillati</taxon>
        <taxon>Actinomycetota</taxon>
        <taxon>Actinomycetes</taxon>
        <taxon>Micrococcales</taxon>
        <taxon>Microbacteriaceae</taxon>
        <taxon>Conyzicola</taxon>
    </lineage>
</organism>
<dbReference type="GO" id="GO:0015628">
    <property type="term" value="P:protein secretion by the type II secretion system"/>
    <property type="evidence" value="ECO:0007669"/>
    <property type="project" value="TreeGrafter"/>
</dbReference>
<evidence type="ECO:0000313" key="3">
    <source>
        <dbReference type="EMBL" id="MBB5843429.1"/>
    </source>
</evidence>
<dbReference type="Gene3D" id="3.10.560.10">
    <property type="entry name" value="Outer membrane lipoprotein wza domain like"/>
    <property type="match status" value="1"/>
</dbReference>
<dbReference type="NCBIfam" id="TIGR00426">
    <property type="entry name" value="competence protein ComEA helix-hairpin-helix repeat region"/>
    <property type="match status" value="1"/>
</dbReference>
<dbReference type="Pfam" id="PF10531">
    <property type="entry name" value="SLBB"/>
    <property type="match status" value="1"/>
</dbReference>
<dbReference type="PANTHER" id="PTHR21180">
    <property type="entry name" value="ENDONUCLEASE/EXONUCLEASE/PHOSPHATASE FAMILY DOMAIN-CONTAINING PROTEIN 1"/>
    <property type="match status" value="1"/>
</dbReference>
<feature type="transmembrane region" description="Helical" evidence="1">
    <location>
        <begin position="16"/>
        <end position="39"/>
    </location>
</feature>
<dbReference type="InterPro" id="IPR003583">
    <property type="entry name" value="Hlx-hairpin-Hlx_DNA-bd_motif"/>
</dbReference>
<dbReference type="Gene3D" id="1.10.150.280">
    <property type="entry name" value="AF1531-like domain"/>
    <property type="match status" value="1"/>
</dbReference>
<comment type="caution">
    <text evidence="3">The sequence shown here is derived from an EMBL/GenBank/DDBJ whole genome shotgun (WGS) entry which is preliminary data.</text>
</comment>
<feature type="domain" description="Helix-hairpin-helix DNA-binding motif class 1" evidence="2">
    <location>
        <begin position="159"/>
        <end position="178"/>
    </location>
</feature>
<accession>A0A841APU9</accession>
<evidence type="ECO:0000259" key="2">
    <source>
        <dbReference type="SMART" id="SM00278"/>
    </source>
</evidence>
<proteinExistence type="predicted"/>
<gene>
    <name evidence="3" type="ORF">HD599_001752</name>
</gene>
<dbReference type="PANTHER" id="PTHR21180:SF32">
    <property type="entry name" value="ENDONUCLEASE_EXONUCLEASE_PHOSPHATASE FAMILY DOMAIN-CONTAINING PROTEIN 1"/>
    <property type="match status" value="1"/>
</dbReference>
<keyword evidence="1" id="KW-1133">Transmembrane helix</keyword>
<dbReference type="Proteomes" id="UP000536685">
    <property type="component" value="Unassembled WGS sequence"/>
</dbReference>
<feature type="domain" description="Helix-hairpin-helix DNA-binding motif class 1" evidence="2">
    <location>
        <begin position="189"/>
        <end position="208"/>
    </location>
</feature>
<keyword evidence="1" id="KW-0472">Membrane</keyword>
<protein>
    <submittedName>
        <fullName evidence="3">Competence protein ComEA</fullName>
    </submittedName>
</protein>
<sequence>MTRPADAATPRSRLRIGLGAAVVLLVVALGCAVLVAALAPKGQSATVTAGSAPAATLDSGTPLDAGSGAPIFVHILGEVASPGLYELREGDRAVDAVAAAGGFGPNADQAGLNLARFVTDGEQIVVPEIGQAPPAAGGGVAGGGAVVPGKVNLNTADAATLETLPRVGPAMAERIIDWRETNGRFTAVEDLMSVTGIGEKTFAGLKDLVTT</sequence>